<protein>
    <submittedName>
        <fullName evidence="2">Glycerophosphodiester phosphodiesterase</fullName>
    </submittedName>
</protein>
<dbReference type="EMBL" id="VUNL01000007">
    <property type="protein sequence ID" value="MSV25026.1"/>
    <property type="molecule type" value="Genomic_DNA"/>
</dbReference>
<gene>
    <name evidence="2" type="ORF">FYJ78_07485</name>
</gene>
<dbReference type="PANTHER" id="PTHR46211">
    <property type="entry name" value="GLYCEROPHOSPHORYL DIESTER PHOSPHODIESTERASE"/>
    <property type="match status" value="1"/>
</dbReference>
<evidence type="ECO:0000313" key="3">
    <source>
        <dbReference type="Proteomes" id="UP000430222"/>
    </source>
</evidence>
<dbReference type="Gene3D" id="3.20.20.190">
    <property type="entry name" value="Phosphatidylinositol (PI) phosphodiesterase"/>
    <property type="match status" value="1"/>
</dbReference>
<feature type="domain" description="GP-PDE" evidence="1">
    <location>
        <begin position="4"/>
        <end position="242"/>
    </location>
</feature>
<dbReference type="InterPro" id="IPR017946">
    <property type="entry name" value="PLC-like_Pdiesterase_TIM-brl"/>
</dbReference>
<dbReference type="Proteomes" id="UP000430222">
    <property type="component" value="Unassembled WGS sequence"/>
</dbReference>
<dbReference type="Pfam" id="PF03009">
    <property type="entry name" value="GDPD"/>
    <property type="match status" value="1"/>
</dbReference>
<dbReference type="GO" id="GO:0006629">
    <property type="term" value="P:lipid metabolic process"/>
    <property type="evidence" value="ECO:0007669"/>
    <property type="project" value="InterPro"/>
</dbReference>
<name>A0A6I2V0G1_9FIRM</name>
<organism evidence="2 3">
    <name type="scientific">Selenomonas montiformis</name>
    <dbReference type="NCBI Taxonomy" id="2652285"/>
    <lineage>
        <taxon>Bacteria</taxon>
        <taxon>Bacillati</taxon>
        <taxon>Bacillota</taxon>
        <taxon>Negativicutes</taxon>
        <taxon>Selenomonadales</taxon>
        <taxon>Selenomonadaceae</taxon>
        <taxon>Selenomonas</taxon>
    </lineage>
</organism>
<dbReference type="CDD" id="cd08563">
    <property type="entry name" value="GDPD_TtGDE_like"/>
    <property type="match status" value="1"/>
</dbReference>
<keyword evidence="3" id="KW-1185">Reference proteome</keyword>
<comment type="caution">
    <text evidence="2">The sequence shown here is derived from an EMBL/GenBank/DDBJ whole genome shotgun (WGS) entry which is preliminary data.</text>
</comment>
<accession>A0A6I2V0G1</accession>
<dbReference type="GO" id="GO:0008081">
    <property type="term" value="F:phosphoric diester hydrolase activity"/>
    <property type="evidence" value="ECO:0007669"/>
    <property type="project" value="InterPro"/>
</dbReference>
<reference evidence="2 3" key="1">
    <citation type="submission" date="2019-08" db="EMBL/GenBank/DDBJ databases">
        <title>In-depth cultivation of the pig gut microbiome towards novel bacterial diversity and tailored functional studies.</title>
        <authorList>
            <person name="Wylensek D."/>
            <person name="Hitch T.C.A."/>
            <person name="Clavel T."/>
        </authorList>
    </citation>
    <scope>NUCLEOTIDE SEQUENCE [LARGE SCALE GENOMIC DNA]</scope>
    <source>
        <strain evidence="3">WCA-380-WT-3B3</strain>
    </source>
</reference>
<sequence>MSDIKIWAHRGAGGWDKQYAPENTMPAFEKAVEMGADGIELDVQFSRDGEIVICHDETIDRTSDGEGAVRAYTLTEVKAFNFCSVHPEFGFVEIPTLQEFLDFMGKYDFQLNIELKTGVYDYPGLEAATAEMVRGYGLADRVLYSSFSIGSLRKLRAADRTAKIAILCSSDFVLPEDIRALDVSAIHPWEQIVTAERVKKWHDWGLTVNTWTVDNRDRMKQLIALGVDGIITDCPDTGRKAVELL</sequence>
<dbReference type="PROSITE" id="PS50007">
    <property type="entry name" value="PIPLC_X_DOMAIN"/>
    <property type="match status" value="1"/>
</dbReference>
<dbReference type="PROSITE" id="PS51704">
    <property type="entry name" value="GP_PDE"/>
    <property type="match status" value="1"/>
</dbReference>
<dbReference type="InterPro" id="IPR030395">
    <property type="entry name" value="GP_PDE_dom"/>
</dbReference>
<evidence type="ECO:0000259" key="1">
    <source>
        <dbReference type="PROSITE" id="PS51704"/>
    </source>
</evidence>
<evidence type="ECO:0000313" key="2">
    <source>
        <dbReference type="EMBL" id="MSV25026.1"/>
    </source>
</evidence>
<dbReference type="SUPFAM" id="SSF51695">
    <property type="entry name" value="PLC-like phosphodiesterases"/>
    <property type="match status" value="1"/>
</dbReference>
<dbReference type="PANTHER" id="PTHR46211:SF1">
    <property type="entry name" value="GLYCEROPHOSPHODIESTER PHOSPHODIESTERASE, CYTOPLASMIC"/>
    <property type="match status" value="1"/>
</dbReference>
<dbReference type="RefSeq" id="WP_154620800.1">
    <property type="nucleotide sequence ID" value="NZ_VUNL01000007.1"/>
</dbReference>
<proteinExistence type="predicted"/>
<dbReference type="AlphaFoldDB" id="A0A6I2V0G1"/>